<dbReference type="PROSITE" id="PS50158">
    <property type="entry name" value="ZF_CCHC"/>
    <property type="match status" value="1"/>
</dbReference>
<feature type="compositionally biased region" description="Basic residues" evidence="4">
    <location>
        <begin position="80"/>
        <end position="91"/>
    </location>
</feature>
<dbReference type="PANTHER" id="PTHR42648:SF30">
    <property type="entry name" value="RIBONUCLEASE H-LIKE DOMAIN, GAG-PRE-INTEGRASE DOMAIN PROTEIN-RELATED"/>
    <property type="match status" value="1"/>
</dbReference>
<evidence type="ECO:0000259" key="5">
    <source>
        <dbReference type="PROSITE" id="PS50158"/>
    </source>
</evidence>
<dbReference type="SUPFAM" id="SSF57756">
    <property type="entry name" value="Retrovirus zinc finger-like domains"/>
    <property type="match status" value="1"/>
</dbReference>
<evidence type="ECO:0000256" key="2">
    <source>
        <dbReference type="ARBA" id="ARBA00022801"/>
    </source>
</evidence>
<proteinExistence type="predicted"/>
<evidence type="ECO:0000313" key="6">
    <source>
        <dbReference type="EMBL" id="GEY40518.1"/>
    </source>
</evidence>
<dbReference type="GO" id="GO:0016787">
    <property type="term" value="F:hydrolase activity"/>
    <property type="evidence" value="ECO:0007669"/>
    <property type="project" value="UniProtKB-KW"/>
</dbReference>
<dbReference type="GO" id="GO:0008270">
    <property type="term" value="F:zinc ion binding"/>
    <property type="evidence" value="ECO:0007669"/>
    <property type="project" value="UniProtKB-KW"/>
</dbReference>
<dbReference type="GO" id="GO:0003676">
    <property type="term" value="F:nucleic acid binding"/>
    <property type="evidence" value="ECO:0007669"/>
    <property type="project" value="InterPro"/>
</dbReference>
<feature type="region of interest" description="Disordered" evidence="4">
    <location>
        <begin position="52"/>
        <end position="102"/>
    </location>
</feature>
<reference evidence="6" key="1">
    <citation type="journal article" date="2019" name="Sci. Rep.">
        <title>Draft genome of Tanacetum cinerariifolium, the natural source of mosquito coil.</title>
        <authorList>
            <person name="Yamashiro T."/>
            <person name="Shiraishi A."/>
            <person name="Satake H."/>
            <person name="Nakayama K."/>
        </authorList>
    </citation>
    <scope>NUCLEOTIDE SEQUENCE</scope>
</reference>
<feature type="domain" description="CCHC-type" evidence="5">
    <location>
        <begin position="107"/>
        <end position="120"/>
    </location>
</feature>
<dbReference type="SMART" id="SM00343">
    <property type="entry name" value="ZnF_C2HC"/>
    <property type="match status" value="1"/>
</dbReference>
<feature type="non-terminal residue" evidence="6">
    <location>
        <position position="343"/>
    </location>
</feature>
<dbReference type="Pfam" id="PF00098">
    <property type="entry name" value="zf-CCHC"/>
    <property type="match status" value="1"/>
</dbReference>
<protein>
    <submittedName>
        <fullName evidence="6">Zinc finger, CCHC-type</fullName>
    </submittedName>
</protein>
<dbReference type="Gene3D" id="4.10.60.10">
    <property type="entry name" value="Zinc finger, CCHC-type"/>
    <property type="match status" value="1"/>
</dbReference>
<dbReference type="InterPro" id="IPR039537">
    <property type="entry name" value="Retrotran_Ty1/copia-like"/>
</dbReference>
<feature type="compositionally biased region" description="Basic and acidic residues" evidence="4">
    <location>
        <begin position="52"/>
        <end position="63"/>
    </location>
</feature>
<dbReference type="Pfam" id="PF07727">
    <property type="entry name" value="RVT_2"/>
    <property type="match status" value="1"/>
</dbReference>
<sequence length="343" mass="38901">MGWVPGEAGDAALADMFFADLIQDFKHNLKHNKDELSLVQLESHFHIEETLRAKESGKGKGKEIAGSSSVNMIEDGKTKNNNKKNKAKKRKNDGNSDRSNKKSKLTCWKCGKTGHFKKDCHVKKNNGVNTSSLGQVSKDHNSSQGHVHYKCMLAMSKDNLIPEFDITLEKCNTCMLTKITRQPFKDIKRDSNVLELKHSDLCDFHATPSLGNKKYVVAFKDDASRFCYVYLCHAKDEAIDKFKIYKTKKEAINDEMDLIMENNTLILSDLPLGCKPLGCKWIYKRKMKIDGTIDKIKARLVIQGFRQKEGIDYFDTYAPVARISTIRSLIALVATYNLAIHQM</sequence>
<dbReference type="InterPro" id="IPR001878">
    <property type="entry name" value="Znf_CCHC"/>
</dbReference>
<dbReference type="EMBL" id="BKCJ010175782">
    <property type="protein sequence ID" value="GEY40518.1"/>
    <property type="molecule type" value="Genomic_DNA"/>
</dbReference>
<comment type="caution">
    <text evidence="6">The sequence shown here is derived from an EMBL/GenBank/DDBJ whole genome shotgun (WGS) entry which is preliminary data.</text>
</comment>
<name>A0A699HSW6_TANCI</name>
<keyword evidence="3" id="KW-0862">Zinc</keyword>
<dbReference type="InterPro" id="IPR036875">
    <property type="entry name" value="Znf_CCHC_sf"/>
</dbReference>
<evidence type="ECO:0000256" key="3">
    <source>
        <dbReference type="PROSITE-ProRule" id="PRU00047"/>
    </source>
</evidence>
<dbReference type="AlphaFoldDB" id="A0A699HSW6"/>
<accession>A0A699HSW6</accession>
<gene>
    <name evidence="6" type="ORF">Tci_412492</name>
</gene>
<evidence type="ECO:0000256" key="1">
    <source>
        <dbReference type="ARBA" id="ARBA00022723"/>
    </source>
</evidence>
<keyword evidence="2" id="KW-0378">Hydrolase</keyword>
<dbReference type="InterPro" id="IPR013103">
    <property type="entry name" value="RVT_2"/>
</dbReference>
<keyword evidence="3" id="KW-0863">Zinc-finger</keyword>
<dbReference type="PANTHER" id="PTHR42648">
    <property type="entry name" value="TRANSPOSASE, PUTATIVE-RELATED"/>
    <property type="match status" value="1"/>
</dbReference>
<keyword evidence="1" id="KW-0479">Metal-binding</keyword>
<organism evidence="6">
    <name type="scientific">Tanacetum cinerariifolium</name>
    <name type="common">Dalmatian daisy</name>
    <name type="synonym">Chrysanthemum cinerariifolium</name>
    <dbReference type="NCBI Taxonomy" id="118510"/>
    <lineage>
        <taxon>Eukaryota</taxon>
        <taxon>Viridiplantae</taxon>
        <taxon>Streptophyta</taxon>
        <taxon>Embryophyta</taxon>
        <taxon>Tracheophyta</taxon>
        <taxon>Spermatophyta</taxon>
        <taxon>Magnoliopsida</taxon>
        <taxon>eudicotyledons</taxon>
        <taxon>Gunneridae</taxon>
        <taxon>Pentapetalae</taxon>
        <taxon>asterids</taxon>
        <taxon>campanulids</taxon>
        <taxon>Asterales</taxon>
        <taxon>Asteraceae</taxon>
        <taxon>Asteroideae</taxon>
        <taxon>Anthemideae</taxon>
        <taxon>Anthemidinae</taxon>
        <taxon>Tanacetum</taxon>
    </lineage>
</organism>
<evidence type="ECO:0000256" key="4">
    <source>
        <dbReference type="SAM" id="MobiDB-lite"/>
    </source>
</evidence>